<dbReference type="InterPro" id="IPR010309">
    <property type="entry name" value="E3_Ub_ligase_DUF908"/>
</dbReference>
<dbReference type="EMBL" id="JARJCM010000004">
    <property type="protein sequence ID" value="KAJ7045546.1"/>
    <property type="molecule type" value="Genomic_DNA"/>
</dbReference>
<evidence type="ECO:0000256" key="2">
    <source>
        <dbReference type="ARBA" id="ARBA00004906"/>
    </source>
</evidence>
<feature type="compositionally biased region" description="Acidic residues" evidence="8">
    <location>
        <begin position="2091"/>
        <end position="2140"/>
    </location>
</feature>
<dbReference type="FunFam" id="3.90.1750.10:FF:000003">
    <property type="entry name" value="E3 ubiquitin-protein ligase UPL1"/>
    <property type="match status" value="1"/>
</dbReference>
<feature type="region of interest" description="Disordered" evidence="8">
    <location>
        <begin position="1317"/>
        <end position="1350"/>
    </location>
</feature>
<dbReference type="Pfam" id="PF06025">
    <property type="entry name" value="DUF913"/>
    <property type="match status" value="1"/>
</dbReference>
<evidence type="ECO:0000256" key="5">
    <source>
        <dbReference type="ARBA" id="ARBA00022786"/>
    </source>
</evidence>
<name>A0AAD6XF04_9AGAR</name>
<dbReference type="InterPro" id="IPR010314">
    <property type="entry name" value="E3_Ub_ligase_DUF913"/>
</dbReference>
<dbReference type="FunFam" id="3.30.2410.10:FF:000009">
    <property type="entry name" value="Probable E3 ubiquitin-protein ligase HECTD2"/>
    <property type="match status" value="1"/>
</dbReference>
<dbReference type="PANTHER" id="PTHR11254">
    <property type="entry name" value="HECT DOMAIN UBIQUITIN-PROTEIN LIGASE"/>
    <property type="match status" value="1"/>
</dbReference>
<dbReference type="CDD" id="cd14297">
    <property type="entry name" value="UBA2_spUBP14_like"/>
    <property type="match status" value="1"/>
</dbReference>
<keyword evidence="4" id="KW-0808">Transferase</keyword>
<feature type="region of interest" description="Disordered" evidence="8">
    <location>
        <begin position="2941"/>
        <end position="2965"/>
    </location>
</feature>
<keyword evidence="12" id="KW-1185">Reference proteome</keyword>
<dbReference type="GO" id="GO:0005737">
    <property type="term" value="C:cytoplasm"/>
    <property type="evidence" value="ECO:0007669"/>
    <property type="project" value="TreeGrafter"/>
</dbReference>
<dbReference type="CDD" id="cd00078">
    <property type="entry name" value="HECTc"/>
    <property type="match status" value="1"/>
</dbReference>
<gene>
    <name evidence="11" type="ORF">C8F04DRAFT_988642</name>
</gene>
<evidence type="ECO:0000256" key="4">
    <source>
        <dbReference type="ARBA" id="ARBA00022679"/>
    </source>
</evidence>
<organism evidence="11 12">
    <name type="scientific">Mycena alexandri</name>
    <dbReference type="NCBI Taxonomy" id="1745969"/>
    <lineage>
        <taxon>Eukaryota</taxon>
        <taxon>Fungi</taxon>
        <taxon>Dikarya</taxon>
        <taxon>Basidiomycota</taxon>
        <taxon>Agaricomycotina</taxon>
        <taxon>Agaricomycetes</taxon>
        <taxon>Agaricomycetidae</taxon>
        <taxon>Agaricales</taxon>
        <taxon>Marasmiineae</taxon>
        <taxon>Mycenaceae</taxon>
        <taxon>Mycena</taxon>
    </lineage>
</organism>
<sequence>MKILHKSKRAVAPPSQVAELITRLLNTPNDDLSQVLSEIETWKWPRSDLNAWIKVLNKFDAILEEVIRDYEVDKLQVNVFTPATKATLCEILRFERLLLENSTNRKMFHSYDRLNSLLFTPDLDVLILALNLLLRPSQQYSAQPSVSHALNISTPRLQSLAKRWPHLREYGVSLVDLASRQGIPVVDALPSEAREVQFSFYRTDENGRSDQETKMDTDTEQPQSSPRKAPTNTASSAVSIHIDNTALQSKSDVDILADIIEKYSVPETEKFELMCRTRAAIVLKHGNEAEREKLVVVRLLAIAIFGHTHPETQATSSLFLYEPDLINHIAELLQIDKDVPVSVQTAAIAALDALAHYRNRIQEVLTSVNAGVNHGILMALIRKTVVDVANPESTLPHSFAEALLSFVTFIASHASGGNMVVGAGLIPLLIQLIENKLPHRLPLVSKTMQLVDNVLYSFTNAFQLFCAARGVDVLVDRIAYEIDLDLKEHGSEHRSREIYGAHGDLPVARAAILKHVLRSMHRMMQSSGTAEGLRGLIDTSVLESIKKIIKYRGLFGPTVVPLAINIMATFIHNEPTSLAIIQEAGLPETFYTAIEVGLEPAIEVIQAIPNAIGALCLNDVGTAQLASHPSIIPAIFSIFTSDRHLKVLLDKENAVLIGTTIDELIRHHPSLKAPVFEALKATLGKIEVLGNAYVVPPELQQWYKLVGVVPSGDGPDADVPMEDVSAELPSPSETFLRDEAGPTSGEDSQPKPHDNNVVSFIDILLRFLEGLFQHTPHCKDFITAAEGLERLGRLTSLPCIPYDFANSVASDSMVQVMRTMSEVTTAETLAHLSKLVKESLDVTKNFWASIEEDSKLLSLVDITAGQELAANLTFRSLVTLHIRITLLSDVFATAGFAHGRAAIGLLQTFMSNTTPDVVKNLGSLHRATIWENIVLKAGLISRGIDIAATPSSSPLEATPEQATIPLPDPEIATMTAANGVQPEAADPLPISGDSKLDSRQHNAAALKHLTHGLPSSLAPFFQAMVKMFHARRNPDAAQKKQITESSTVIAEIMVEHLHMKDFNDKPSVFAYYTIMFGLLTILLIDERTASNTLHTVQVSALYEAAGLDAAFNVCRAFMATIDSVMLLRTEDRSELQKQELVHAYGGLKVALHLIHPLISSKPLFDSGQTLLLVTRDKKDSDPGYFEPHNFLVKLRLAALPVLRALWEAPWLISAPLSVSRSIVQTVLELTNGEGEELKGETPGEAGSTGIPRPLGADEGRIRQLTDMGFPRSAAERALARTQNNLNAATDLLLSHPFPLPPDPVPGPEIADVNTVDSTQAETNEEPNEEPIAVDPISPPEVQPVLPEPTGKSAEQWQTELDEAREPLRAGISRQALLLVDEHLSLIFHLHVAFIRPNNAHQQQAVRDLVDDIRDFSPFAYDVQEQPLANRCRLLALVLCETPSSLSPELRVTLMDSLLALLLSNPVNPAPEYPSIPRWLAAHLLVTEALFTLADEPRAISLPKEEEPVVAEEIPTGPLLTEARGIVFDFCLRLLAIPDLANDELLSTLRLFVLLTRDHEVASQFVKRDGLSLLFRRLKASAVPGSSSYIATILRHIVEDAPTVQSIMKQAIKRYFSQPRTNVVEAATYVRNCSAMALRDSRTFISLTDSLCQLVSPFSSAQHLKLKDQPEEKSSAETVEPELEMQVDNAAAPLLGPNDSFEPVVHFLIAELMRSTKTDPVMDVVPADPVSSGGPTSTADTASLEPPVTSNDAQADSTVDPALKDRYQYSCFLMQCLTELLFSYDSCKLAFLSYSTKKKSQTTSKEIPAKFRSTTLHFLLSDLISFETINPQPNSDGRDRITVCNWSMSLLVALCVDTSSTHELKDVSPELISVRKFVLEAINRAIKDLSATESVESRYGRLLALADLCHRLLTVRFNTSSRKHPDDTPTHIAKVMLEKNFVATLTTALSEVDLNYPNVRGLVASILRPLEYLTKIAIKMSRTSTRNKDTVEGQKSESASSGSEEDDDEEMQDTGREETPDLYRNSALGMYGGEMEDVHFTAEDEMGEDEEDEDEDVEMDFGEETGSEDTSNTGDDGEDDLEDPPRQPGEVWDPEEDEDEDEDEEEDLVENNEEDDEDEDEGDGNEQIDGAEGDEGDEEMMWQDINPDEARGAGDEGDEDEDAGGPIQIVHTEQEDEPEMLSEDEFGNDIAMLDPRGISAEDIFGFGDSFINANGRDGAGFFVPRRHRGAVDDNVQLFGRGRNGPVPAPEATTHPLLLDTSVTARVPPVQPRNSRQPQRIVTGGSADLLQTLEDLIGGGAVQLFQHVMTRGRGGGAPETIRLDVPAAALGGFLQQRRGPGGISAAVRVVERTPRPNQVEPPGRELDPLLTLQRWAEEIKILHGDFVMERVGKLANHVSLALLPAAVKAAKEAKILEEQEAALRLEAKAKADAEAAAAAEASAAVAEASAVAAEVDAEAEAKAMAKAAEDFEQETTSQEPPTQEVDEPSEVNATAPSEPSTATETAPDNIMEDENPGPTASDDADADMGDVTPPPPAVAGDGEVSAPSVPDAASDEASGSAIPGPSAVQRVTVMIHGSAVDITDTGIDPTFLEALPDDMREEVLNQHVRDQRASRIERPPDSQISTEFLDALPPEIRAEIIQQEAIERARRQADAAAPAGAPAEIDPASFIATLDPTLRQAVLLDQDDSFIQTLPSHMIAEAGAYREGRGGRRQVPARATGPRTLPGAPSGSSAPRKFVPQHDAIQLLDKPGVAVLVRLLFFPHVLRKTLLFKVLVNLCENAKTRTELFNLLLNILQDGTGDLGAVDKGFAQMSFRNSKPQTPKSTGKQKAGSDYFTALALPNLQDEVVPDLIAQRCLEALTYIVSANELSSLFFLTEHELPVGLRRTASKKGKGKERQVPQTHYPIVLLLGLLDRQSLLKTPSIMESVVGLLATVTRPLAAAKDKKPEADPTPALAPAPAGETPTETPVAVVVAVAVDDESSAPSESVDASVTNVAAADIAAATSAPTAATSAPTATTNAPTAATSAPTAPTNAPAASKDLSIEAAEERILLATPPQIPHPVLRLIVNILTVGECSGRTFQQSLALIQHLSHIPDARDVIAQELKSKAQEFGLGLYADLDELAANLRGSEGNVIVGSVASKFSPASSVQAKLLRVLKTIDYMYSPKSLASLAGAGESDADKVQDIYESFRFTPLWRRLGDCLAIVEEKPDTEHVATVLLPLIEALMVVCKYVGSKASSTSAARLLRASSSPKSPTTPRESMEDLFVTFTDAHRKVLNLMVRNNPSLMSGSFSLLVNNPRVLDFDNKRNYFTQQLHRRPNAREHHGTLQLNVRRARVFEDSFQHLQRKTGDQIKHGKLSVRFYDEEGVDAGGVTREWFQILARQMFDPNNALFQPCAADRLTYQPNKNSWVNPEHLSFFKFVGRVIGKAIYDGRLLDAYFARSLYRQLLGKPVDYKDVEWVDPEYYNSLCWILENDPTALDLTFSVEADEFGVNRIVPLKEGGETLPVTQENKREFVQLSAQYRLYSSIKDQIENLSTGFYEIIPKELITIFNEQELELLISGTPDIDVDEWRAATEYNGYTSSDPNIVWWWRALKSFNRDERAKVLSFATGTSKVPLGGFTDLQGVQGVQRFSIHRAYGDSNRLPQAHTCFNQIDLPQYSSYEMLRQQLLLAIIEGGEGFAFS</sequence>
<dbReference type="GO" id="GO:0061630">
    <property type="term" value="F:ubiquitin protein ligase activity"/>
    <property type="evidence" value="ECO:0007669"/>
    <property type="project" value="UniProtKB-EC"/>
</dbReference>
<dbReference type="InterPro" id="IPR025527">
    <property type="entry name" value="HUWE1/Rev1_UBM"/>
</dbReference>
<dbReference type="GO" id="GO:0000209">
    <property type="term" value="P:protein polyubiquitination"/>
    <property type="evidence" value="ECO:0007669"/>
    <property type="project" value="TreeGrafter"/>
</dbReference>
<feature type="domain" description="HECT" evidence="10">
    <location>
        <begin position="3347"/>
        <end position="3682"/>
    </location>
</feature>
<feature type="compositionally biased region" description="Basic and acidic residues" evidence="8">
    <location>
        <begin position="1985"/>
        <end position="1994"/>
    </location>
</feature>
<feature type="region of interest" description="Disordered" evidence="8">
    <location>
        <begin position="2043"/>
        <end position="2163"/>
    </location>
</feature>
<dbReference type="InterPro" id="IPR015940">
    <property type="entry name" value="UBA"/>
</dbReference>
<dbReference type="SUPFAM" id="SSF56204">
    <property type="entry name" value="Hect, E3 ligase catalytic domain"/>
    <property type="match status" value="1"/>
</dbReference>
<feature type="region of interest" description="Disordered" evidence="8">
    <location>
        <begin position="3003"/>
        <end position="3038"/>
    </location>
</feature>
<dbReference type="InterPro" id="IPR000569">
    <property type="entry name" value="HECT_dom"/>
</dbReference>
<feature type="compositionally biased region" description="Basic and acidic residues" evidence="8">
    <location>
        <begin position="202"/>
        <end position="217"/>
    </location>
</feature>
<evidence type="ECO:0000256" key="7">
    <source>
        <dbReference type="PROSITE-ProRule" id="PRU00104"/>
    </source>
</evidence>
<feature type="region of interest" description="Disordered" evidence="8">
    <location>
        <begin position="2700"/>
        <end position="2734"/>
    </location>
</feature>
<evidence type="ECO:0000256" key="1">
    <source>
        <dbReference type="ARBA" id="ARBA00000885"/>
    </source>
</evidence>
<feature type="region of interest" description="Disordered" evidence="8">
    <location>
        <begin position="716"/>
        <end position="754"/>
    </location>
</feature>
<dbReference type="GO" id="GO:0005634">
    <property type="term" value="C:nucleus"/>
    <property type="evidence" value="ECO:0007669"/>
    <property type="project" value="TreeGrafter"/>
</dbReference>
<accession>A0AAD6XF04</accession>
<evidence type="ECO:0000256" key="3">
    <source>
        <dbReference type="ARBA" id="ARBA00012485"/>
    </source>
</evidence>
<feature type="region of interest" description="Disordered" evidence="8">
    <location>
        <begin position="200"/>
        <end position="235"/>
    </location>
</feature>
<dbReference type="Pfam" id="PF22562">
    <property type="entry name" value="UBA_7"/>
    <property type="match status" value="1"/>
</dbReference>
<dbReference type="Gene3D" id="3.90.1750.10">
    <property type="entry name" value="Hect, E3 ligase catalytic domains"/>
    <property type="match status" value="1"/>
</dbReference>
<dbReference type="SUPFAM" id="SSF48371">
    <property type="entry name" value="ARM repeat"/>
    <property type="match status" value="2"/>
</dbReference>
<dbReference type="InterPro" id="IPR035983">
    <property type="entry name" value="Hect_E3_ubiquitin_ligase"/>
</dbReference>
<evidence type="ECO:0000313" key="11">
    <source>
        <dbReference type="EMBL" id="KAJ7045546.1"/>
    </source>
</evidence>
<comment type="pathway">
    <text evidence="2">Protein modification; protein ubiquitination.</text>
</comment>
<dbReference type="PROSITE" id="PS50030">
    <property type="entry name" value="UBA"/>
    <property type="match status" value="1"/>
</dbReference>
<feature type="compositionally biased region" description="Acidic residues" evidence="8">
    <location>
        <begin position="716"/>
        <end position="725"/>
    </location>
</feature>
<dbReference type="Proteomes" id="UP001218188">
    <property type="component" value="Unassembled WGS sequence"/>
</dbReference>
<dbReference type="InterPro" id="IPR009060">
    <property type="entry name" value="UBA-like_sf"/>
</dbReference>
<feature type="region of interest" description="Disordered" evidence="8">
    <location>
        <begin position="2461"/>
        <end position="2562"/>
    </location>
</feature>
<evidence type="ECO:0000256" key="6">
    <source>
        <dbReference type="ARBA" id="ARBA00034494"/>
    </source>
</evidence>
<feature type="region of interest" description="Disordered" evidence="8">
    <location>
        <begin position="1982"/>
        <end position="2023"/>
    </location>
</feature>
<dbReference type="SMART" id="SM00165">
    <property type="entry name" value="UBA"/>
    <property type="match status" value="1"/>
</dbReference>
<reference evidence="11" key="1">
    <citation type="submission" date="2023-03" db="EMBL/GenBank/DDBJ databases">
        <title>Massive genome expansion in bonnet fungi (Mycena s.s.) driven by repeated elements and novel gene families across ecological guilds.</title>
        <authorList>
            <consortium name="Lawrence Berkeley National Laboratory"/>
            <person name="Harder C.B."/>
            <person name="Miyauchi S."/>
            <person name="Viragh M."/>
            <person name="Kuo A."/>
            <person name="Thoen E."/>
            <person name="Andreopoulos B."/>
            <person name="Lu D."/>
            <person name="Skrede I."/>
            <person name="Drula E."/>
            <person name="Henrissat B."/>
            <person name="Morin E."/>
            <person name="Kohler A."/>
            <person name="Barry K."/>
            <person name="LaButti K."/>
            <person name="Morin E."/>
            <person name="Salamov A."/>
            <person name="Lipzen A."/>
            <person name="Mereny Z."/>
            <person name="Hegedus B."/>
            <person name="Baldrian P."/>
            <person name="Stursova M."/>
            <person name="Weitz H."/>
            <person name="Taylor A."/>
            <person name="Grigoriev I.V."/>
            <person name="Nagy L.G."/>
            <person name="Martin F."/>
            <person name="Kauserud H."/>
        </authorList>
    </citation>
    <scope>NUCLEOTIDE SEQUENCE</scope>
    <source>
        <strain evidence="11">CBHHK200</strain>
    </source>
</reference>
<feature type="domain" description="UBA" evidence="9">
    <location>
        <begin position="1255"/>
        <end position="1295"/>
    </location>
</feature>
<feature type="compositionally biased region" description="Polar residues" evidence="8">
    <location>
        <begin position="2489"/>
        <end position="2504"/>
    </location>
</feature>
<dbReference type="FunFam" id="3.30.2160.10:FF:000001">
    <property type="entry name" value="E3 ubiquitin-protein ligase NEDD4-like"/>
    <property type="match status" value="1"/>
</dbReference>
<dbReference type="PROSITE" id="PS50237">
    <property type="entry name" value="HECT"/>
    <property type="match status" value="1"/>
</dbReference>
<evidence type="ECO:0000259" key="9">
    <source>
        <dbReference type="PROSITE" id="PS50030"/>
    </source>
</evidence>
<dbReference type="EC" id="2.3.2.26" evidence="3"/>
<feature type="compositionally biased region" description="Acidic residues" evidence="8">
    <location>
        <begin position="2002"/>
        <end position="2011"/>
    </location>
</feature>
<dbReference type="InterPro" id="IPR016024">
    <property type="entry name" value="ARM-type_fold"/>
</dbReference>
<dbReference type="SUPFAM" id="SSF46934">
    <property type="entry name" value="UBA-like"/>
    <property type="match status" value="1"/>
</dbReference>
<comment type="catalytic activity">
    <reaction evidence="1">
        <text>S-ubiquitinyl-[E2 ubiquitin-conjugating enzyme]-L-cysteine + [acceptor protein]-L-lysine = [E2 ubiquitin-conjugating enzyme]-L-cysteine + N(6)-ubiquitinyl-[acceptor protein]-L-lysine.</text>
        <dbReference type="EC" id="2.3.2.26"/>
    </reaction>
</comment>
<protein>
    <recommendedName>
        <fullName evidence="3">HECT-type E3 ubiquitin transferase</fullName>
        <ecNumber evidence="3">2.3.2.26</ecNumber>
    </recommendedName>
</protein>
<feature type="active site" description="Glycyl thioester intermediate" evidence="7">
    <location>
        <position position="3649"/>
    </location>
</feature>
<dbReference type="InterPro" id="IPR050409">
    <property type="entry name" value="E3_ubiq-protein_ligase"/>
</dbReference>
<dbReference type="Pfam" id="PF14377">
    <property type="entry name" value="UBM"/>
    <property type="match status" value="3"/>
</dbReference>
<dbReference type="Pfam" id="PF06012">
    <property type="entry name" value="DUF908"/>
    <property type="match status" value="1"/>
</dbReference>
<dbReference type="PANTHER" id="PTHR11254:SF67">
    <property type="entry name" value="E3 UBIQUITIN-PROTEIN LIGASE HUWE1"/>
    <property type="match status" value="1"/>
</dbReference>
<evidence type="ECO:0000259" key="10">
    <source>
        <dbReference type="PROSITE" id="PS50237"/>
    </source>
</evidence>
<comment type="similarity">
    <text evidence="6">Belongs to the UPL family. TOM1/PTR1 subfamily.</text>
</comment>
<feature type="compositionally biased region" description="Acidic residues" evidence="8">
    <location>
        <begin position="2043"/>
        <end position="2066"/>
    </location>
</feature>
<feature type="compositionally biased region" description="Polar residues" evidence="8">
    <location>
        <begin position="220"/>
        <end position="235"/>
    </location>
</feature>
<feature type="compositionally biased region" description="Low complexity" evidence="8">
    <location>
        <begin position="2950"/>
        <end position="2965"/>
    </location>
</feature>
<comment type="caution">
    <text evidence="11">The sequence shown here is derived from an EMBL/GenBank/DDBJ whole genome shotgun (WGS) entry which is preliminary data.</text>
</comment>
<dbReference type="Gene3D" id="3.30.2160.10">
    <property type="entry name" value="Hect, E3 ligase catalytic domain"/>
    <property type="match status" value="1"/>
</dbReference>
<dbReference type="Gene3D" id="1.10.8.10">
    <property type="entry name" value="DNA helicase RuvA subunit, C-terminal domain"/>
    <property type="match status" value="1"/>
</dbReference>
<feature type="compositionally biased region" description="Low complexity" evidence="8">
    <location>
        <begin position="3003"/>
        <end position="3037"/>
    </location>
</feature>
<dbReference type="GO" id="GO:0006511">
    <property type="term" value="P:ubiquitin-dependent protein catabolic process"/>
    <property type="evidence" value="ECO:0007669"/>
    <property type="project" value="TreeGrafter"/>
</dbReference>
<dbReference type="Pfam" id="PF00632">
    <property type="entry name" value="HECT"/>
    <property type="match status" value="1"/>
</dbReference>
<dbReference type="SMART" id="SM00119">
    <property type="entry name" value="HECTc"/>
    <property type="match status" value="1"/>
</dbReference>
<evidence type="ECO:0000256" key="8">
    <source>
        <dbReference type="SAM" id="MobiDB-lite"/>
    </source>
</evidence>
<proteinExistence type="inferred from homology"/>
<feature type="compositionally biased region" description="Polar residues" evidence="8">
    <location>
        <begin position="1747"/>
        <end position="1756"/>
    </location>
</feature>
<dbReference type="Gene3D" id="3.30.2410.10">
    <property type="entry name" value="Hect, E3 ligase catalytic domain"/>
    <property type="match status" value="1"/>
</dbReference>
<keyword evidence="5 7" id="KW-0833">Ubl conjugation pathway</keyword>
<evidence type="ECO:0000313" key="12">
    <source>
        <dbReference type="Proteomes" id="UP001218188"/>
    </source>
</evidence>
<feature type="region of interest" description="Disordered" evidence="8">
    <location>
        <begin position="1724"/>
        <end position="1756"/>
    </location>
</feature>
<feature type="region of interest" description="Disordered" evidence="8">
    <location>
        <begin position="1233"/>
        <end position="1256"/>
    </location>
</feature>